<dbReference type="FunFam" id="1.20.1250.20:FF:000196">
    <property type="entry name" value="MFS toxin efflux pump (AflT)"/>
    <property type="match status" value="1"/>
</dbReference>
<dbReference type="Proteomes" id="UP000230605">
    <property type="component" value="Chromosome 3"/>
</dbReference>
<feature type="region of interest" description="Disordered" evidence="5">
    <location>
        <begin position="550"/>
        <end position="571"/>
    </location>
</feature>
<feature type="transmembrane region" description="Helical" evidence="6">
    <location>
        <begin position="325"/>
        <end position="346"/>
    </location>
</feature>
<gene>
    <name evidence="8" type="ORF">CB0940_02507</name>
    <name evidence="9" type="ORF">RHO25_004265</name>
</gene>
<feature type="transmembrane region" description="Helical" evidence="6">
    <location>
        <begin position="96"/>
        <end position="116"/>
    </location>
</feature>
<evidence type="ECO:0000313" key="10">
    <source>
        <dbReference type="Proteomes" id="UP000230605"/>
    </source>
</evidence>
<comment type="subcellular location">
    <subcellularLocation>
        <location evidence="1">Membrane</location>
        <topology evidence="1">Multi-pass membrane protein</topology>
    </subcellularLocation>
</comment>
<keyword evidence="4 6" id="KW-0472">Membrane</keyword>
<reference evidence="8 10" key="1">
    <citation type="submission" date="2015-10" db="EMBL/GenBank/DDBJ databases">
        <title>The cercosporin biosynthetic gene cluster was horizontally transferred to several fungal lineages and shown to be expanded in Cercospora beticola based on microsynteny with recipient genomes.</title>
        <authorList>
            <person name="De Jonge R."/>
            <person name="Ebert M.K."/>
            <person name="Suttle J.C."/>
            <person name="Jurick Ii W.M."/>
            <person name="Secor G.A."/>
            <person name="Thomma B.P."/>
            <person name="Van De Peer Y."/>
            <person name="Bolton M.D."/>
        </authorList>
    </citation>
    <scope>NUCLEOTIDE SEQUENCE [LARGE SCALE GENOMIC DNA]</scope>
    <source>
        <strain evidence="8 10">09-40</strain>
    </source>
</reference>
<feature type="transmembrane region" description="Helical" evidence="6">
    <location>
        <begin position="524"/>
        <end position="544"/>
    </location>
</feature>
<dbReference type="EMBL" id="LKMD01000101">
    <property type="protein sequence ID" value="PIA99164.1"/>
    <property type="molecule type" value="Genomic_DNA"/>
</dbReference>
<feature type="transmembrane region" description="Helical" evidence="6">
    <location>
        <begin position="56"/>
        <end position="76"/>
    </location>
</feature>
<feature type="compositionally biased region" description="Basic and acidic residues" evidence="5">
    <location>
        <begin position="1"/>
        <end position="20"/>
    </location>
</feature>
<feature type="region of interest" description="Disordered" evidence="5">
    <location>
        <begin position="1"/>
        <end position="47"/>
    </location>
</feature>
<keyword evidence="3 6" id="KW-1133">Transmembrane helix</keyword>
<dbReference type="EMBL" id="CP134186">
    <property type="protein sequence ID" value="WPA99647.1"/>
    <property type="molecule type" value="Genomic_DNA"/>
</dbReference>
<organism evidence="8 10">
    <name type="scientific">Cercospora beticola</name>
    <name type="common">Sugarbeet leaf spot fungus</name>
    <dbReference type="NCBI Taxonomy" id="122368"/>
    <lineage>
        <taxon>Eukaryota</taxon>
        <taxon>Fungi</taxon>
        <taxon>Dikarya</taxon>
        <taxon>Ascomycota</taxon>
        <taxon>Pezizomycotina</taxon>
        <taxon>Dothideomycetes</taxon>
        <taxon>Dothideomycetidae</taxon>
        <taxon>Mycosphaerellales</taxon>
        <taxon>Mycosphaerellaceae</taxon>
        <taxon>Cercospora</taxon>
    </lineage>
</organism>
<keyword evidence="2 6" id="KW-0812">Transmembrane</keyword>
<sequence length="571" mass="61568">MFEHRNESRDASEEKQKGDGDELPVTPSDSSSETPERDQEQTEEDDQHVYPSGVQVFIVVGALALTGFLTALDRTILSTAIPKITDEFNALGDTGWFSAAYLLTSCVLILFFGRIYTFYSPKIVFIVSLLIFEIGSAICGASQNSATFIIGRAISGIGSAGVTDGNIVLLQYTVPLRQRPACNAAFGMTFGVASILGPFLGGVFTSNVSWRWCFYINLPIGGAALAAIFFLVKPTPIKSKETSLRRQALLLDPAGTVFSVASLTCLIIAFQWGGTTYSWSDARIVALLVVFGVLWIAFVLVQVFFQETSSVPARIIKNRDVLAAIWFAFSHGSGLFTMILYIPMYFQVIKDASAIKSGIMTFPMVIALVIGIISGGVLTGQIGYYVPFAYICCVLTSIGCGLIGTWDPDTAHPAWIGYQVLIGLGYGWGFQVGIIAPQAALPRDDVATGTALAQFARLLGGTIFTTLGQNLLTTHLASRLPALIPGLTRQQVSDLGATELRTLVSPSDLPEALSIYNDGLRLPFYASAGISASMIFATVAFRWLSVKDPERQGGVTEKEKKAREESKQEAA</sequence>
<evidence type="ECO:0000256" key="1">
    <source>
        <dbReference type="ARBA" id="ARBA00004141"/>
    </source>
</evidence>
<dbReference type="PANTHER" id="PTHR23501:SF201">
    <property type="entry name" value="MFS AFLATOXIN EFFLUX PUMP"/>
    <property type="match status" value="1"/>
</dbReference>
<dbReference type="AlphaFoldDB" id="A0A2G5I2Y5"/>
<evidence type="ECO:0000256" key="2">
    <source>
        <dbReference type="ARBA" id="ARBA00022692"/>
    </source>
</evidence>
<evidence type="ECO:0000256" key="3">
    <source>
        <dbReference type="ARBA" id="ARBA00022989"/>
    </source>
</evidence>
<protein>
    <submittedName>
        <fullName evidence="8">Putative HC-toxin efflux carrier TOXA</fullName>
    </submittedName>
</protein>
<evidence type="ECO:0000256" key="5">
    <source>
        <dbReference type="SAM" id="MobiDB-lite"/>
    </source>
</evidence>
<reference evidence="9 11" key="2">
    <citation type="submission" date="2023-09" db="EMBL/GenBank/DDBJ databases">
        <title>Complete-Gapless Cercospora beticola genome.</title>
        <authorList>
            <person name="Wyatt N.A."/>
            <person name="Spanner R.E."/>
            <person name="Bolton M.D."/>
        </authorList>
    </citation>
    <scope>NUCLEOTIDE SEQUENCE [LARGE SCALE GENOMIC DNA]</scope>
    <source>
        <strain evidence="9">Cb09-40</strain>
    </source>
</reference>
<dbReference type="CDD" id="cd17502">
    <property type="entry name" value="MFS_Azr1_MDR_like"/>
    <property type="match status" value="1"/>
</dbReference>
<keyword evidence="11" id="KW-1185">Reference proteome</keyword>
<evidence type="ECO:0000256" key="6">
    <source>
        <dbReference type="SAM" id="Phobius"/>
    </source>
</evidence>
<feature type="transmembrane region" description="Helical" evidence="6">
    <location>
        <begin position="284"/>
        <end position="305"/>
    </location>
</feature>
<feature type="transmembrane region" description="Helical" evidence="6">
    <location>
        <begin position="253"/>
        <end position="272"/>
    </location>
</feature>
<accession>A0A2G5I2Y5</accession>
<feature type="transmembrane region" description="Helical" evidence="6">
    <location>
        <begin position="212"/>
        <end position="232"/>
    </location>
</feature>
<evidence type="ECO:0000313" key="11">
    <source>
        <dbReference type="Proteomes" id="UP001302367"/>
    </source>
</evidence>
<dbReference type="InterPro" id="IPR020846">
    <property type="entry name" value="MFS_dom"/>
</dbReference>
<dbReference type="Proteomes" id="UP001302367">
    <property type="component" value="Chromosome 3"/>
</dbReference>
<dbReference type="PANTHER" id="PTHR23501">
    <property type="entry name" value="MAJOR FACILITATOR SUPERFAMILY"/>
    <property type="match status" value="1"/>
</dbReference>
<dbReference type="InterPro" id="IPR036259">
    <property type="entry name" value="MFS_trans_sf"/>
</dbReference>
<evidence type="ECO:0000259" key="7">
    <source>
        <dbReference type="PROSITE" id="PS50850"/>
    </source>
</evidence>
<dbReference type="GO" id="GO:0022857">
    <property type="term" value="F:transmembrane transporter activity"/>
    <property type="evidence" value="ECO:0007669"/>
    <property type="project" value="InterPro"/>
</dbReference>
<dbReference type="OrthoDB" id="10021397at2759"/>
<name>A0A2G5I2Y5_CERBT</name>
<feature type="domain" description="Major facilitator superfamily (MFS) profile" evidence="7">
    <location>
        <begin position="59"/>
        <end position="546"/>
    </location>
</feature>
<dbReference type="SUPFAM" id="SSF103473">
    <property type="entry name" value="MFS general substrate transporter"/>
    <property type="match status" value="1"/>
</dbReference>
<dbReference type="PROSITE" id="PS50850">
    <property type="entry name" value="MFS"/>
    <property type="match status" value="1"/>
</dbReference>
<dbReference type="Gene3D" id="1.20.1250.20">
    <property type="entry name" value="MFS general substrate transporter like domains"/>
    <property type="match status" value="2"/>
</dbReference>
<dbReference type="InterPro" id="IPR011701">
    <property type="entry name" value="MFS"/>
</dbReference>
<feature type="transmembrane region" description="Helical" evidence="6">
    <location>
        <begin position="149"/>
        <end position="169"/>
    </location>
</feature>
<feature type="transmembrane region" description="Helical" evidence="6">
    <location>
        <begin position="123"/>
        <end position="143"/>
    </location>
</feature>
<evidence type="ECO:0000313" key="8">
    <source>
        <dbReference type="EMBL" id="PIA99164.1"/>
    </source>
</evidence>
<feature type="transmembrane region" description="Helical" evidence="6">
    <location>
        <begin position="358"/>
        <end position="378"/>
    </location>
</feature>
<dbReference type="GO" id="GO:0005886">
    <property type="term" value="C:plasma membrane"/>
    <property type="evidence" value="ECO:0007669"/>
    <property type="project" value="TreeGrafter"/>
</dbReference>
<feature type="transmembrane region" description="Helical" evidence="6">
    <location>
        <begin position="181"/>
        <end position="200"/>
    </location>
</feature>
<feature type="transmembrane region" description="Helical" evidence="6">
    <location>
        <begin position="385"/>
        <end position="406"/>
    </location>
</feature>
<evidence type="ECO:0000313" key="9">
    <source>
        <dbReference type="EMBL" id="WPA99647.1"/>
    </source>
</evidence>
<proteinExistence type="predicted"/>
<evidence type="ECO:0000256" key="4">
    <source>
        <dbReference type="ARBA" id="ARBA00023136"/>
    </source>
</evidence>
<dbReference type="Pfam" id="PF07690">
    <property type="entry name" value="MFS_1"/>
    <property type="match status" value="1"/>
</dbReference>